<accession>A0A1H5WXQ0</accession>
<sequence length="390" mass="42452">MRRLRTALLTVAAILSGALPGRAGLDVTITWLQQRAERPPVLSNLDPVLDDLGRAGAELAIRDNATTGRFLGHGYALEEVIVEPGGDLLGAARAALDRSPYLVIDAPAEALLQIADLPQARDAILFNAAAPDMKLRDGDCRANLLHTLPSLAMRADALMQFARLKRWDRLAMITGTHPGDLAFAAALRRSAAKFGMKIGAEKSWAFDADMRRNAAQEVPLFTQDLGDYDLLLIADELGDFGRYVAYNTWRPRPVAGSEGLVPVAWSRVVEQWGAAQLQSRFADLAGRPMRPRDYAAWAAIRTIGEAVTRTNSADPASLRAFILSPGFELAGFKGRPLTYRHWNGQLRQPIPLVTPRAVVAQAPLSGYLHQRSEMDTLGLDAPESACNAFD</sequence>
<evidence type="ECO:0000256" key="2">
    <source>
        <dbReference type="SAM" id="SignalP"/>
    </source>
</evidence>
<gene>
    <name evidence="3" type="ORF">SAMN05421751_10957</name>
</gene>
<reference evidence="3 4" key="1">
    <citation type="submission" date="2016-10" db="EMBL/GenBank/DDBJ databases">
        <authorList>
            <person name="de Groot N.N."/>
        </authorList>
    </citation>
    <scope>NUCLEOTIDE SEQUENCE [LARGE SCALE GENOMIC DNA]</scope>
    <source>
        <strain evidence="3 4">DSM 23413</strain>
    </source>
</reference>
<keyword evidence="1" id="KW-0029">Amino-acid transport</keyword>
<protein>
    <submittedName>
        <fullName evidence="3">ABC transporter, substrate binding protein, PQQ-dependent alcohol dehydrogenase system</fullName>
    </submittedName>
</protein>
<feature type="chain" id="PRO_5009288825" evidence="2">
    <location>
        <begin position="24"/>
        <end position="390"/>
    </location>
</feature>
<dbReference type="AlphaFoldDB" id="A0A1H5WXQ0"/>
<dbReference type="InterPro" id="IPR051010">
    <property type="entry name" value="BCAA_transport"/>
</dbReference>
<dbReference type="OrthoDB" id="5341635at2"/>
<dbReference type="RefSeq" id="WP_104008311.1">
    <property type="nucleotide sequence ID" value="NZ_FNVD01000009.1"/>
</dbReference>
<proteinExistence type="predicted"/>
<dbReference type="PANTHER" id="PTHR30483:SF6">
    <property type="entry name" value="PERIPLASMIC BINDING PROTEIN OF ABC TRANSPORTER FOR NATURAL AMINO ACIDS"/>
    <property type="match status" value="1"/>
</dbReference>
<keyword evidence="2" id="KW-0732">Signal</keyword>
<organism evidence="3 4">
    <name type="scientific">Jhaorihella thermophila</name>
    <dbReference type="NCBI Taxonomy" id="488547"/>
    <lineage>
        <taxon>Bacteria</taxon>
        <taxon>Pseudomonadati</taxon>
        <taxon>Pseudomonadota</taxon>
        <taxon>Alphaproteobacteria</taxon>
        <taxon>Rhodobacterales</taxon>
        <taxon>Paracoccaceae</taxon>
        <taxon>Jhaorihella</taxon>
    </lineage>
</organism>
<dbReference type="InterPro" id="IPR022478">
    <property type="entry name" value="ABC_transptr_sub-bd_PQQ"/>
</dbReference>
<dbReference type="InterPro" id="IPR028082">
    <property type="entry name" value="Peripla_BP_I"/>
</dbReference>
<feature type="signal peptide" evidence="2">
    <location>
        <begin position="1"/>
        <end position="23"/>
    </location>
</feature>
<keyword evidence="1" id="KW-0813">Transport</keyword>
<keyword evidence="4" id="KW-1185">Reference proteome</keyword>
<dbReference type="CDD" id="cd06268">
    <property type="entry name" value="PBP1_ABC_transporter_LIVBP-like"/>
    <property type="match status" value="1"/>
</dbReference>
<name>A0A1H5WXQ0_9RHOB</name>
<dbReference type="GO" id="GO:0006865">
    <property type="term" value="P:amino acid transport"/>
    <property type="evidence" value="ECO:0007669"/>
    <property type="project" value="UniProtKB-KW"/>
</dbReference>
<evidence type="ECO:0000256" key="1">
    <source>
        <dbReference type="ARBA" id="ARBA00022970"/>
    </source>
</evidence>
<dbReference type="PANTHER" id="PTHR30483">
    <property type="entry name" value="LEUCINE-SPECIFIC-BINDING PROTEIN"/>
    <property type="match status" value="1"/>
</dbReference>
<dbReference type="Proteomes" id="UP000236742">
    <property type="component" value="Unassembled WGS sequence"/>
</dbReference>
<evidence type="ECO:0000313" key="4">
    <source>
        <dbReference type="Proteomes" id="UP000236742"/>
    </source>
</evidence>
<dbReference type="NCBIfam" id="TIGR03863">
    <property type="entry name" value="PQQ_ABC_bind"/>
    <property type="match status" value="1"/>
</dbReference>
<dbReference type="EMBL" id="FNVD01000009">
    <property type="protein sequence ID" value="SEG03866.1"/>
    <property type="molecule type" value="Genomic_DNA"/>
</dbReference>
<dbReference type="SUPFAM" id="SSF53822">
    <property type="entry name" value="Periplasmic binding protein-like I"/>
    <property type="match status" value="1"/>
</dbReference>
<dbReference type="Gene3D" id="3.40.50.2300">
    <property type="match status" value="2"/>
</dbReference>
<evidence type="ECO:0000313" key="3">
    <source>
        <dbReference type="EMBL" id="SEG03866.1"/>
    </source>
</evidence>